<evidence type="ECO:0000256" key="6">
    <source>
        <dbReference type="PROSITE-ProRule" id="PRU00278"/>
    </source>
</evidence>
<keyword evidence="9" id="KW-1185">Reference proteome</keyword>
<evidence type="ECO:0000256" key="4">
    <source>
        <dbReference type="ARBA" id="ARBA00023110"/>
    </source>
</evidence>
<dbReference type="Gene3D" id="3.10.50.40">
    <property type="match status" value="1"/>
</dbReference>
<dbReference type="InterPro" id="IPR046357">
    <property type="entry name" value="PPIase_dom_sf"/>
</dbReference>
<dbReference type="SUPFAM" id="SSF109998">
    <property type="entry name" value="Triger factor/SurA peptide-binding domain-like"/>
    <property type="match status" value="1"/>
</dbReference>
<evidence type="ECO:0000256" key="1">
    <source>
        <dbReference type="ARBA" id="ARBA00000971"/>
    </source>
</evidence>
<dbReference type="SUPFAM" id="SSF54534">
    <property type="entry name" value="FKBP-like"/>
    <property type="match status" value="1"/>
</dbReference>
<dbReference type="InterPro" id="IPR027304">
    <property type="entry name" value="Trigger_fact/SurA_dom_sf"/>
</dbReference>
<dbReference type="Gene3D" id="1.10.4030.10">
    <property type="entry name" value="Porin chaperone SurA, peptide-binding domain"/>
    <property type="match status" value="1"/>
</dbReference>
<dbReference type="PANTHER" id="PTHR47245">
    <property type="entry name" value="PEPTIDYLPROLYL ISOMERASE"/>
    <property type="match status" value="1"/>
</dbReference>
<evidence type="ECO:0000256" key="5">
    <source>
        <dbReference type="ARBA" id="ARBA00023235"/>
    </source>
</evidence>
<protein>
    <recommendedName>
        <fullName evidence="2">peptidylprolyl isomerase</fullName>
        <ecNumber evidence="2">5.2.1.8</ecNumber>
    </recommendedName>
</protein>
<dbReference type="PROSITE" id="PS50198">
    <property type="entry name" value="PPIC_PPIASE_2"/>
    <property type="match status" value="1"/>
</dbReference>
<accession>A0ABM8EK95</accession>
<evidence type="ECO:0000313" key="9">
    <source>
        <dbReference type="Proteomes" id="UP001317705"/>
    </source>
</evidence>
<keyword evidence="3" id="KW-0732">Signal</keyword>
<dbReference type="InterPro" id="IPR000297">
    <property type="entry name" value="PPIase_PpiC"/>
</dbReference>
<sequence>MTWNGRWIPIILCAGWLQLGQPPASTAAGPPPDDAVPLALVAGKPITAAMFRAELARSRVQPLPERERQLLDIMVRNEVLYTAAKAAGYDNVPEVVAAVKQLLVDAYLRDNLEPALAKIVATDQETEAYYQAHRAEFGTPAMLRGALIKIAVPAKASAEKKVELRARAERARGEALALAPGVPAFGPVALAYSEDQGSRYRGGDIGWFRAGDNDGGPDKAVLDALFALKTPGEVSPVITAADGYYLVRLSEVRAAASKPFEAVRDGVRYRVTREKKHRAEREFIARLQGRIPVTVNEDALRAMTPAAPGSAAEPPALPAR</sequence>
<dbReference type="EMBL" id="AP027151">
    <property type="protein sequence ID" value="BDV42980.1"/>
    <property type="molecule type" value="Genomic_DNA"/>
</dbReference>
<evidence type="ECO:0000256" key="2">
    <source>
        <dbReference type="ARBA" id="ARBA00013194"/>
    </source>
</evidence>
<organism evidence="8 9">
    <name type="scientific">Geotalea uraniireducens</name>
    <dbReference type="NCBI Taxonomy" id="351604"/>
    <lineage>
        <taxon>Bacteria</taxon>
        <taxon>Pseudomonadati</taxon>
        <taxon>Thermodesulfobacteriota</taxon>
        <taxon>Desulfuromonadia</taxon>
        <taxon>Geobacterales</taxon>
        <taxon>Geobacteraceae</taxon>
        <taxon>Geotalea</taxon>
    </lineage>
</organism>
<dbReference type="PANTHER" id="PTHR47245:SF1">
    <property type="entry name" value="FOLDASE PROTEIN PRSA"/>
    <property type="match status" value="1"/>
</dbReference>
<feature type="domain" description="PpiC" evidence="7">
    <location>
        <begin position="140"/>
        <end position="251"/>
    </location>
</feature>
<dbReference type="GO" id="GO:0016853">
    <property type="term" value="F:isomerase activity"/>
    <property type="evidence" value="ECO:0007669"/>
    <property type="project" value="UniProtKB-KW"/>
</dbReference>
<dbReference type="EC" id="5.2.1.8" evidence="2"/>
<dbReference type="RefSeq" id="WP_282003737.1">
    <property type="nucleotide sequence ID" value="NZ_AP027151.1"/>
</dbReference>
<reference evidence="8 9" key="1">
    <citation type="submission" date="2022-12" db="EMBL/GenBank/DDBJ databases">
        <title>Polyphasic characterization of Geotalea uranireducens NIT-SL11 newly isolated from a complex of sewage sludge and microbially reduced graphene oxide.</title>
        <authorList>
            <person name="Xie L."/>
            <person name="Yoshida N."/>
            <person name="Meng L."/>
        </authorList>
    </citation>
    <scope>NUCLEOTIDE SEQUENCE [LARGE SCALE GENOMIC DNA]</scope>
    <source>
        <strain evidence="8 9">NIT-SL11</strain>
    </source>
</reference>
<evidence type="ECO:0000259" key="7">
    <source>
        <dbReference type="PROSITE" id="PS50198"/>
    </source>
</evidence>
<dbReference type="InterPro" id="IPR050245">
    <property type="entry name" value="PrsA_foldase"/>
</dbReference>
<dbReference type="PROSITE" id="PS01096">
    <property type="entry name" value="PPIC_PPIASE_1"/>
    <property type="match status" value="1"/>
</dbReference>
<dbReference type="Pfam" id="PF13145">
    <property type="entry name" value="Rotamase_2"/>
    <property type="match status" value="1"/>
</dbReference>
<dbReference type="InterPro" id="IPR023058">
    <property type="entry name" value="PPIase_PpiC_CS"/>
</dbReference>
<gene>
    <name evidence="8" type="ORF">GURASL_19030</name>
</gene>
<keyword evidence="5 6" id="KW-0413">Isomerase</keyword>
<dbReference type="Proteomes" id="UP001317705">
    <property type="component" value="Chromosome"/>
</dbReference>
<evidence type="ECO:0000313" key="8">
    <source>
        <dbReference type="EMBL" id="BDV42980.1"/>
    </source>
</evidence>
<name>A0ABM8EK95_9BACT</name>
<keyword evidence="4 6" id="KW-0697">Rotamase</keyword>
<comment type="catalytic activity">
    <reaction evidence="1">
        <text>[protein]-peptidylproline (omega=180) = [protein]-peptidylproline (omega=0)</text>
        <dbReference type="Rhea" id="RHEA:16237"/>
        <dbReference type="Rhea" id="RHEA-COMP:10747"/>
        <dbReference type="Rhea" id="RHEA-COMP:10748"/>
        <dbReference type="ChEBI" id="CHEBI:83833"/>
        <dbReference type="ChEBI" id="CHEBI:83834"/>
        <dbReference type="EC" id="5.2.1.8"/>
    </reaction>
</comment>
<evidence type="ECO:0000256" key="3">
    <source>
        <dbReference type="ARBA" id="ARBA00022729"/>
    </source>
</evidence>
<proteinExistence type="predicted"/>